<dbReference type="GO" id="GO:0033281">
    <property type="term" value="C:TAT protein transport complex"/>
    <property type="evidence" value="ECO:0007669"/>
    <property type="project" value="UniProtKB-UniRule"/>
</dbReference>
<dbReference type="NCBIfam" id="NF011430">
    <property type="entry name" value="PRK14861.1"/>
    <property type="match status" value="1"/>
</dbReference>
<keyword evidence="3 9" id="KW-1003">Cell membrane</keyword>
<dbReference type="HOGENOM" id="CLU_086034_1_5_0"/>
<evidence type="ECO:0000256" key="4">
    <source>
        <dbReference type="ARBA" id="ARBA00022692"/>
    </source>
</evidence>
<name>H8GZW7_DEIGI</name>
<feature type="transmembrane region" description="Helical" evidence="9">
    <location>
        <begin position="6"/>
        <end position="22"/>
    </location>
</feature>
<keyword evidence="11" id="KW-1185">Reference proteome</keyword>
<keyword evidence="5 9" id="KW-0653">Protein transport</keyword>
<comment type="subcellular location">
    <subcellularLocation>
        <location evidence="1 9">Cell membrane</location>
        <topology evidence="1 9">Single-pass membrane protein</topology>
    </subcellularLocation>
</comment>
<dbReference type="PATRIC" id="fig|745776.4.peg.2413"/>
<dbReference type="PRINTS" id="PR01506">
    <property type="entry name" value="TATBPROTEIN"/>
</dbReference>
<protein>
    <recommendedName>
        <fullName evidence="9">Sec-independent protein translocase protein TatA</fullName>
    </recommendedName>
</protein>
<dbReference type="PANTHER" id="PTHR42982">
    <property type="entry name" value="SEC-INDEPENDENT PROTEIN TRANSLOCASE PROTEIN TATA"/>
    <property type="match status" value="1"/>
</dbReference>
<evidence type="ECO:0000313" key="11">
    <source>
        <dbReference type="Proteomes" id="UP000007575"/>
    </source>
</evidence>
<evidence type="ECO:0000256" key="9">
    <source>
        <dbReference type="HAMAP-Rule" id="MF_00236"/>
    </source>
</evidence>
<dbReference type="Proteomes" id="UP000007575">
    <property type="component" value="Chromosome"/>
</dbReference>
<dbReference type="PANTHER" id="PTHR42982:SF1">
    <property type="entry name" value="SEC-INDEPENDENT PROTEIN TRANSLOCASE PROTEIN TATA"/>
    <property type="match status" value="1"/>
</dbReference>
<dbReference type="RefSeq" id="WP_014685762.1">
    <property type="nucleotide sequence ID" value="NC_017790.1"/>
</dbReference>
<dbReference type="NCBIfam" id="TIGR01411">
    <property type="entry name" value="tatAE"/>
    <property type="match status" value="1"/>
</dbReference>
<dbReference type="InterPro" id="IPR003369">
    <property type="entry name" value="TatA/B/E"/>
</dbReference>
<evidence type="ECO:0000256" key="8">
    <source>
        <dbReference type="ARBA" id="ARBA00023136"/>
    </source>
</evidence>
<keyword evidence="7 9" id="KW-0811">Translocation</keyword>
<comment type="similarity">
    <text evidence="9">Belongs to the TatA/E family.</text>
</comment>
<proteinExistence type="inferred from homology"/>
<evidence type="ECO:0000256" key="2">
    <source>
        <dbReference type="ARBA" id="ARBA00022448"/>
    </source>
</evidence>
<comment type="subunit">
    <text evidence="9">Forms a complex with TatC.</text>
</comment>
<organism evidence="10 11">
    <name type="scientific">Deinococcus gobiensis (strain DSM 21396 / JCM 16679 / CGMCC 1.7299 / I-0)</name>
    <dbReference type="NCBI Taxonomy" id="745776"/>
    <lineage>
        <taxon>Bacteria</taxon>
        <taxon>Thermotogati</taxon>
        <taxon>Deinococcota</taxon>
        <taxon>Deinococci</taxon>
        <taxon>Deinococcales</taxon>
        <taxon>Deinococcaceae</taxon>
        <taxon>Deinococcus</taxon>
    </lineage>
</organism>
<evidence type="ECO:0000256" key="7">
    <source>
        <dbReference type="ARBA" id="ARBA00023010"/>
    </source>
</evidence>
<dbReference type="InterPro" id="IPR006312">
    <property type="entry name" value="TatA/E"/>
</dbReference>
<dbReference type="AlphaFoldDB" id="H8GZW7"/>
<sequence length="89" mass="9299">MPNLGMPEILMILVVALVIFGPRKLPELGKTLGSTLREFRRHTSQLTDDLRAETTPAPVAAAQPVAAPTAVVAPVAELVPAAAPTPPRA</sequence>
<evidence type="ECO:0000313" key="10">
    <source>
        <dbReference type="EMBL" id="AFD26279.1"/>
    </source>
</evidence>
<keyword evidence="4 9" id="KW-0812">Transmembrane</keyword>
<comment type="function">
    <text evidence="9">Part of the twin-arginine translocation (Tat) system that transports large folded proteins containing a characteristic twin-arginine motif in their signal peptide across membranes. TatA could form the protein-conducting channel of the Tat system.</text>
</comment>
<reference evidence="10 11" key="1">
    <citation type="journal article" date="2012" name="PLoS ONE">
        <title>Genome sequence and transcriptome analysis of the radioresistant bacterium Deinococcus gobiensis: insights into the extreme environmental adaptations.</title>
        <authorList>
            <person name="Yuan M."/>
            <person name="Chen M."/>
            <person name="Zhang W."/>
            <person name="Lu W."/>
            <person name="Wang J."/>
            <person name="Yang M."/>
            <person name="Zhao P."/>
            <person name="Tang R."/>
            <person name="Li X."/>
            <person name="Hao Y."/>
            <person name="Zhou Z."/>
            <person name="Zhan Y."/>
            <person name="Yu H."/>
            <person name="Teng C."/>
            <person name="Yan Y."/>
            <person name="Ping S."/>
            <person name="Wang Y."/>
            <person name="Lin M."/>
        </authorList>
    </citation>
    <scope>NUCLEOTIDE SEQUENCE [LARGE SCALE GENOMIC DNA]</scope>
    <source>
        <strain evidence="10 11">I-0</strain>
    </source>
</reference>
<dbReference type="EMBL" id="CP002191">
    <property type="protein sequence ID" value="AFD26279.1"/>
    <property type="molecule type" value="Genomic_DNA"/>
</dbReference>
<dbReference type="eggNOG" id="COG1826">
    <property type="taxonomic scope" value="Bacteria"/>
</dbReference>
<gene>
    <name evidence="9 10" type="primary">tatA</name>
    <name evidence="10" type="ordered locus">DGo_CA2352</name>
</gene>
<evidence type="ECO:0000256" key="5">
    <source>
        <dbReference type="ARBA" id="ARBA00022927"/>
    </source>
</evidence>
<evidence type="ECO:0000256" key="6">
    <source>
        <dbReference type="ARBA" id="ARBA00022989"/>
    </source>
</evidence>
<dbReference type="STRING" id="745776.DGo_CA2352"/>
<dbReference type="KEGG" id="dgo:DGo_CA2352"/>
<dbReference type="HAMAP" id="MF_00236">
    <property type="entry name" value="TatA_E"/>
    <property type="match status" value="1"/>
</dbReference>
<dbReference type="GO" id="GO:0008320">
    <property type="term" value="F:protein transmembrane transporter activity"/>
    <property type="evidence" value="ECO:0007669"/>
    <property type="project" value="UniProtKB-UniRule"/>
</dbReference>
<keyword evidence="6 9" id="KW-1133">Transmembrane helix</keyword>
<dbReference type="Gene3D" id="1.20.5.3310">
    <property type="match status" value="1"/>
</dbReference>
<dbReference type="GO" id="GO:0043953">
    <property type="term" value="P:protein transport by the Tat complex"/>
    <property type="evidence" value="ECO:0007669"/>
    <property type="project" value="UniProtKB-UniRule"/>
</dbReference>
<dbReference type="Pfam" id="PF02416">
    <property type="entry name" value="TatA_B_E"/>
    <property type="match status" value="1"/>
</dbReference>
<evidence type="ECO:0000256" key="1">
    <source>
        <dbReference type="ARBA" id="ARBA00004162"/>
    </source>
</evidence>
<evidence type="ECO:0000256" key="3">
    <source>
        <dbReference type="ARBA" id="ARBA00022475"/>
    </source>
</evidence>
<keyword evidence="8 9" id="KW-0472">Membrane</keyword>
<accession>H8GZW7</accession>
<keyword evidence="2 9" id="KW-0813">Transport</keyword>
<dbReference type="OrthoDB" id="9800908at2"/>